<dbReference type="PANTHER" id="PTHR12526:SF636">
    <property type="entry name" value="BLL3647 PROTEIN"/>
    <property type="match status" value="1"/>
</dbReference>
<organism evidence="2 3">
    <name type="scientific">Microvirga lupini</name>
    <dbReference type="NCBI Taxonomy" id="420324"/>
    <lineage>
        <taxon>Bacteria</taxon>
        <taxon>Pseudomonadati</taxon>
        <taxon>Pseudomonadota</taxon>
        <taxon>Alphaproteobacteria</taxon>
        <taxon>Hyphomicrobiales</taxon>
        <taxon>Methylobacteriaceae</taxon>
        <taxon>Microvirga</taxon>
    </lineage>
</organism>
<proteinExistence type="predicted"/>
<dbReference type="Pfam" id="PF13439">
    <property type="entry name" value="Glyco_transf_4"/>
    <property type="match status" value="1"/>
</dbReference>
<evidence type="ECO:0000259" key="1">
    <source>
        <dbReference type="Pfam" id="PF13439"/>
    </source>
</evidence>
<evidence type="ECO:0000313" key="2">
    <source>
        <dbReference type="EMBL" id="MBB3021688.1"/>
    </source>
</evidence>
<keyword evidence="3" id="KW-1185">Reference proteome</keyword>
<sequence length="347" mass="38150">MPVIQPLGGPAPLLRAVLTLRRVVREEKIDVVHAHMSDSAILVALALAGTGIPFVVTHHSNRLLPKERWAKHLLRRISSAWALRRAAFNIGVTPNVADRLKEEFSLPSGSVIHIPNGVNIPPQEAVDAAQISRLESEAGVPWPRITTLGRLAPVKRQDIAIDAIHHLREALPHIQLRILGEGPLMQELAEQIELRQLSTFVDLAGPTDNVASALCDTDIYVSTSSYEGLPVAVLEAMSWCLPVVATEVPGHRDVIHNGVDGCLVPFDDPQALAQQILRLCRSSTERRELGSAARDRAVRDFSDKAMADSYCETYLAALERNTRGSRASRSFRGKFSILTPTGRTRRR</sequence>
<gene>
    <name evidence="2" type="ORF">FHR70_004793</name>
</gene>
<comment type="caution">
    <text evidence="2">The sequence shown here is derived from an EMBL/GenBank/DDBJ whole genome shotgun (WGS) entry which is preliminary data.</text>
</comment>
<accession>A0A7W4VQZ1</accession>
<dbReference type="SUPFAM" id="SSF53756">
    <property type="entry name" value="UDP-Glycosyltransferase/glycogen phosphorylase"/>
    <property type="match status" value="1"/>
</dbReference>
<dbReference type="Gene3D" id="3.40.50.2000">
    <property type="entry name" value="Glycogen Phosphorylase B"/>
    <property type="match status" value="2"/>
</dbReference>
<dbReference type="GO" id="GO:0016757">
    <property type="term" value="F:glycosyltransferase activity"/>
    <property type="evidence" value="ECO:0007669"/>
    <property type="project" value="TreeGrafter"/>
</dbReference>
<reference evidence="2 3" key="1">
    <citation type="submission" date="2020-08" db="EMBL/GenBank/DDBJ databases">
        <title>The Agave Microbiome: Exploring the role of microbial communities in plant adaptations to desert environments.</title>
        <authorList>
            <person name="Partida-Martinez L.P."/>
        </authorList>
    </citation>
    <scope>NUCLEOTIDE SEQUENCE [LARGE SCALE GENOMIC DNA]</scope>
    <source>
        <strain evidence="2 3">AT3.9</strain>
    </source>
</reference>
<evidence type="ECO:0000313" key="3">
    <source>
        <dbReference type="Proteomes" id="UP000532010"/>
    </source>
</evidence>
<name>A0A7W4VQZ1_9HYPH</name>
<dbReference type="Proteomes" id="UP000532010">
    <property type="component" value="Unassembled WGS sequence"/>
</dbReference>
<keyword evidence="2" id="KW-0808">Transferase</keyword>
<dbReference type="CDD" id="cd03801">
    <property type="entry name" value="GT4_PimA-like"/>
    <property type="match status" value="1"/>
</dbReference>
<protein>
    <submittedName>
        <fullName evidence="2">Glycosyltransferase involved in cell wall biosynthesis</fullName>
    </submittedName>
</protein>
<dbReference type="Pfam" id="PF13692">
    <property type="entry name" value="Glyco_trans_1_4"/>
    <property type="match status" value="1"/>
</dbReference>
<dbReference type="InterPro" id="IPR028098">
    <property type="entry name" value="Glyco_trans_4-like_N"/>
</dbReference>
<dbReference type="PANTHER" id="PTHR12526">
    <property type="entry name" value="GLYCOSYLTRANSFERASE"/>
    <property type="match status" value="1"/>
</dbReference>
<dbReference type="AlphaFoldDB" id="A0A7W4VQZ1"/>
<dbReference type="EMBL" id="JACHWB010000013">
    <property type="protein sequence ID" value="MBB3021688.1"/>
    <property type="molecule type" value="Genomic_DNA"/>
</dbReference>
<feature type="domain" description="Glycosyltransferase subfamily 4-like N-terminal" evidence="1">
    <location>
        <begin position="9"/>
        <end position="119"/>
    </location>
</feature>